<organism evidence="1 2">
    <name type="scientific">Jeotgalibacillus proteolyticus</name>
    <dbReference type="NCBI Taxonomy" id="2082395"/>
    <lineage>
        <taxon>Bacteria</taxon>
        <taxon>Bacillati</taxon>
        <taxon>Bacillota</taxon>
        <taxon>Bacilli</taxon>
        <taxon>Bacillales</taxon>
        <taxon>Caryophanaceae</taxon>
        <taxon>Jeotgalibacillus</taxon>
    </lineage>
</organism>
<accession>A0A2S5G607</accession>
<protein>
    <submittedName>
        <fullName evidence="1">Uncharacterized protein</fullName>
    </submittedName>
</protein>
<gene>
    <name evidence="1" type="ORF">C4B60_21130</name>
</gene>
<dbReference type="Proteomes" id="UP000239047">
    <property type="component" value="Unassembled WGS sequence"/>
</dbReference>
<evidence type="ECO:0000313" key="1">
    <source>
        <dbReference type="EMBL" id="PPA68418.1"/>
    </source>
</evidence>
<dbReference type="RefSeq" id="WP_104059944.1">
    <property type="nucleotide sequence ID" value="NZ_PREZ01000014.1"/>
</dbReference>
<sequence length="244" mass="28071">MSKPTIFVLGTDHFSAEVNGDLFSTDKETILSKNRQKEMIDVVNHLKAFNPTKVALEVEKKNEKALNANYTSYRNGDFTLTINEVHQIGFRLAKECELNKVSAVDWNETEDGIPNLGDWSDTEEFKSSTTIWEEMLPEYNAYLQNHSLKEYLLLLNDTQTRLKGQETYMKLALVGSEANPAGAIWNAKYWYFRNLLIYKNVVSLIDSAEERIFVLYGSGHLHLLLQFLNESNLFNMEAAHDYLK</sequence>
<dbReference type="AlphaFoldDB" id="A0A2S5G607"/>
<dbReference type="EMBL" id="PREZ01000014">
    <property type="protein sequence ID" value="PPA68418.1"/>
    <property type="molecule type" value="Genomic_DNA"/>
</dbReference>
<keyword evidence="2" id="KW-1185">Reference proteome</keyword>
<proteinExistence type="predicted"/>
<reference evidence="1 2" key="1">
    <citation type="submission" date="2018-02" db="EMBL/GenBank/DDBJ databases">
        <title>Jeotgalibacillus proteolyticum sp. nov. a protease producing bacterium isolated from ocean sediments of Laizhou Bay.</title>
        <authorList>
            <person name="Li Y."/>
        </authorList>
    </citation>
    <scope>NUCLEOTIDE SEQUENCE [LARGE SCALE GENOMIC DNA]</scope>
    <source>
        <strain evidence="1 2">22-7</strain>
    </source>
</reference>
<evidence type="ECO:0000313" key="2">
    <source>
        <dbReference type="Proteomes" id="UP000239047"/>
    </source>
</evidence>
<dbReference type="InterPro" id="IPR043749">
    <property type="entry name" value="DUF5694"/>
</dbReference>
<dbReference type="Pfam" id="PF18950">
    <property type="entry name" value="DUF5694"/>
    <property type="match status" value="1"/>
</dbReference>
<name>A0A2S5G607_9BACL</name>
<dbReference type="OrthoDB" id="2080342at2"/>
<comment type="caution">
    <text evidence="1">The sequence shown here is derived from an EMBL/GenBank/DDBJ whole genome shotgun (WGS) entry which is preliminary data.</text>
</comment>